<protein>
    <submittedName>
        <fullName evidence="1">Uncharacterized protein</fullName>
    </submittedName>
</protein>
<reference evidence="1" key="1">
    <citation type="submission" date="2024-07" db="EMBL/GenBank/DDBJ databases">
        <title>Genome Analysis of a Potential Novel Vibrio Species Secreting pH- and Thermo-stable Alginate Lyase and its Application in Producing Alginate Oligosaccharides.</title>
        <authorList>
            <person name="Huang H."/>
            <person name="Bao K."/>
        </authorList>
    </citation>
    <scope>NUCLEOTIDE SEQUENCE</scope>
    <source>
        <strain evidence="1">HB236076</strain>
    </source>
</reference>
<proteinExistence type="predicted"/>
<dbReference type="RefSeq" id="WP_306100002.1">
    <property type="nucleotide sequence ID" value="NZ_CP162601.1"/>
</dbReference>
<sequence length="239" mass="27801">MNKDSSQQAYSLIKFFTEEEHYKSFLEGTNLFRTPHYYRKCEDTGRGDRHESCIYNWDENTGRPKPKFNHPDIKDSFKSVLIYPANEQKDSWIQSWAIIGNVNGFENSFEQLQEEFGRFFVLLPFNKIEAYKRLLEKASGLKVNCCALGYSDDPTKRSLTVKDSKFSYQKEFRFFIGECGKDELKDKWLETPKIKKLLMDAKSIKLTSPNGVIRYYTVGGSKVVTSIPTYAKHLTQGKM</sequence>
<accession>A0AB39HBN1</accession>
<dbReference type="EMBL" id="CP162601">
    <property type="protein sequence ID" value="XDK23960.1"/>
    <property type="molecule type" value="Genomic_DNA"/>
</dbReference>
<dbReference type="AlphaFoldDB" id="A0AB39HBN1"/>
<organism evidence="1">
    <name type="scientific">Vibrio sp. HB236076</name>
    <dbReference type="NCBI Taxonomy" id="3232307"/>
    <lineage>
        <taxon>Bacteria</taxon>
        <taxon>Pseudomonadati</taxon>
        <taxon>Pseudomonadota</taxon>
        <taxon>Gammaproteobacteria</taxon>
        <taxon>Vibrionales</taxon>
        <taxon>Vibrionaceae</taxon>
        <taxon>Vibrio</taxon>
    </lineage>
</organism>
<evidence type="ECO:0000313" key="1">
    <source>
        <dbReference type="EMBL" id="XDK23960.1"/>
    </source>
</evidence>
<name>A0AB39HBN1_9VIBR</name>
<gene>
    <name evidence="1" type="ORF">AB0763_06845</name>
</gene>
<dbReference type="KEGG" id="vih:AB0763_06845"/>